<sequence>MSDASVDQLKVELNAAEEKRTVLKQEWFGIHAEMVQKKAALDCLKNTHDPSPTSTKYLKHLEIEGAIAELMQKEEIINEAIRELEENIMLFRYRIEQKKK</sequence>
<dbReference type="EMBL" id="AZHB01000014">
    <property type="protein sequence ID" value="OAA60640.1"/>
    <property type="molecule type" value="Genomic_DNA"/>
</dbReference>
<evidence type="ECO:0000313" key="2">
    <source>
        <dbReference type="Proteomes" id="UP000076744"/>
    </source>
</evidence>
<dbReference type="OrthoDB" id="4865193at2759"/>
<dbReference type="RefSeq" id="XP_018703311.1">
    <property type="nucleotide sequence ID" value="XM_018849284.1"/>
</dbReference>
<comment type="caution">
    <text evidence="1">The sequence shown here is derived from an EMBL/GenBank/DDBJ whole genome shotgun (WGS) entry which is preliminary data.</text>
</comment>
<name>A0A167TIS9_CORFA</name>
<proteinExistence type="predicted"/>
<evidence type="ECO:0000313" key="1">
    <source>
        <dbReference type="EMBL" id="OAA60640.1"/>
    </source>
</evidence>
<keyword evidence="2" id="KW-1185">Reference proteome</keyword>
<dbReference type="Proteomes" id="UP000076744">
    <property type="component" value="Unassembled WGS sequence"/>
</dbReference>
<reference evidence="1 2" key="1">
    <citation type="journal article" date="2016" name="Genome Biol. Evol.">
        <title>Divergent and convergent evolution of fungal pathogenicity.</title>
        <authorList>
            <person name="Shang Y."/>
            <person name="Xiao G."/>
            <person name="Zheng P."/>
            <person name="Cen K."/>
            <person name="Zhan S."/>
            <person name="Wang C."/>
        </authorList>
    </citation>
    <scope>NUCLEOTIDE SEQUENCE [LARGE SCALE GENOMIC DNA]</scope>
    <source>
        <strain evidence="1 2">ARSEF 2679</strain>
    </source>
</reference>
<accession>A0A167TIS9</accession>
<protein>
    <submittedName>
        <fullName evidence="1">Uncharacterized protein</fullName>
    </submittedName>
</protein>
<dbReference type="GeneID" id="30021971"/>
<gene>
    <name evidence="1" type="ORF">ISF_05679</name>
</gene>
<dbReference type="AlphaFoldDB" id="A0A167TIS9"/>
<organism evidence="1 2">
    <name type="scientific">Cordyceps fumosorosea (strain ARSEF 2679)</name>
    <name type="common">Isaria fumosorosea</name>
    <dbReference type="NCBI Taxonomy" id="1081104"/>
    <lineage>
        <taxon>Eukaryota</taxon>
        <taxon>Fungi</taxon>
        <taxon>Dikarya</taxon>
        <taxon>Ascomycota</taxon>
        <taxon>Pezizomycotina</taxon>
        <taxon>Sordariomycetes</taxon>
        <taxon>Hypocreomycetidae</taxon>
        <taxon>Hypocreales</taxon>
        <taxon>Cordycipitaceae</taxon>
        <taxon>Cordyceps</taxon>
    </lineage>
</organism>